<dbReference type="AlphaFoldDB" id="A0A4Y9XQB6"/>
<evidence type="ECO:0000313" key="2">
    <source>
        <dbReference type="EMBL" id="TFY51557.1"/>
    </source>
</evidence>
<feature type="region of interest" description="Disordered" evidence="1">
    <location>
        <begin position="198"/>
        <end position="227"/>
    </location>
</feature>
<accession>A0A4Y9XQB6</accession>
<protein>
    <submittedName>
        <fullName evidence="2">Uncharacterized protein</fullName>
    </submittedName>
</protein>
<reference evidence="2 3" key="1">
    <citation type="submission" date="2019-02" db="EMBL/GenBank/DDBJ databases">
        <title>Genome sequencing of the rare red list fungi Dentipellis fragilis.</title>
        <authorList>
            <person name="Buettner E."/>
            <person name="Kellner H."/>
        </authorList>
    </citation>
    <scope>NUCLEOTIDE SEQUENCE [LARGE SCALE GENOMIC DNA]</scope>
    <source>
        <strain evidence="2 3">DSM 105465</strain>
    </source>
</reference>
<sequence>MSTAAPRPARDSRGKAYFTPSPRGFQFQTIPEARADLLLEKKESALTTRSWRRRGALTHCAVVQRHLITAVPHLFRVCTMPVAWESAAGSTATCACKQETMAITPAGYYGLICDALGLNHAVGLWRSSRAYAAVRGMCARKILIDLEEGSDSACGWLQYYHRRFITLNTSRSRKDRALFVFNVLQVQYLYARGKETADRDPYGGADGNRTRCSPLGHDQVHKRIRRI</sequence>
<proteinExistence type="predicted"/>
<comment type="caution">
    <text evidence="2">The sequence shown here is derived from an EMBL/GenBank/DDBJ whole genome shotgun (WGS) entry which is preliminary data.</text>
</comment>
<gene>
    <name evidence="2" type="ORF">EVG20_g10947</name>
</gene>
<name>A0A4Y9XQB6_9AGAM</name>
<evidence type="ECO:0000313" key="3">
    <source>
        <dbReference type="Proteomes" id="UP000298327"/>
    </source>
</evidence>
<organism evidence="2 3">
    <name type="scientific">Dentipellis fragilis</name>
    <dbReference type="NCBI Taxonomy" id="205917"/>
    <lineage>
        <taxon>Eukaryota</taxon>
        <taxon>Fungi</taxon>
        <taxon>Dikarya</taxon>
        <taxon>Basidiomycota</taxon>
        <taxon>Agaricomycotina</taxon>
        <taxon>Agaricomycetes</taxon>
        <taxon>Russulales</taxon>
        <taxon>Hericiaceae</taxon>
        <taxon>Dentipellis</taxon>
    </lineage>
</organism>
<dbReference type="Proteomes" id="UP000298327">
    <property type="component" value="Unassembled WGS sequence"/>
</dbReference>
<evidence type="ECO:0000256" key="1">
    <source>
        <dbReference type="SAM" id="MobiDB-lite"/>
    </source>
</evidence>
<keyword evidence="3" id="KW-1185">Reference proteome</keyword>
<dbReference type="EMBL" id="SEOQ01001488">
    <property type="protein sequence ID" value="TFY51557.1"/>
    <property type="molecule type" value="Genomic_DNA"/>
</dbReference>